<evidence type="ECO:0000256" key="1">
    <source>
        <dbReference type="SAM" id="MobiDB-lite"/>
    </source>
</evidence>
<dbReference type="SUPFAM" id="SSF56219">
    <property type="entry name" value="DNase I-like"/>
    <property type="match status" value="1"/>
</dbReference>
<dbReference type="Proteomes" id="UP000228934">
    <property type="component" value="Unassembled WGS sequence"/>
</dbReference>
<dbReference type="InterPro" id="IPR036691">
    <property type="entry name" value="Endo/exonu/phosph_ase_sf"/>
</dbReference>
<evidence type="ECO:0000313" key="2">
    <source>
        <dbReference type="EMBL" id="PIO29737.1"/>
    </source>
</evidence>
<gene>
    <name evidence="2" type="ORF">AB205_0131390</name>
</gene>
<protein>
    <submittedName>
        <fullName evidence="2">Uncharacterized protein</fullName>
    </submittedName>
</protein>
<dbReference type="OrthoDB" id="9428558at2759"/>
<evidence type="ECO:0000313" key="3">
    <source>
        <dbReference type="Proteomes" id="UP000228934"/>
    </source>
</evidence>
<proteinExistence type="predicted"/>
<name>A0A2G9RPF7_AQUCT</name>
<accession>A0A2G9RPF7</accession>
<feature type="region of interest" description="Disordered" evidence="1">
    <location>
        <begin position="231"/>
        <end position="275"/>
    </location>
</feature>
<organism evidence="2 3">
    <name type="scientific">Aquarana catesbeiana</name>
    <name type="common">American bullfrog</name>
    <name type="synonym">Rana catesbeiana</name>
    <dbReference type="NCBI Taxonomy" id="8400"/>
    <lineage>
        <taxon>Eukaryota</taxon>
        <taxon>Metazoa</taxon>
        <taxon>Chordata</taxon>
        <taxon>Craniata</taxon>
        <taxon>Vertebrata</taxon>
        <taxon>Euteleostomi</taxon>
        <taxon>Amphibia</taxon>
        <taxon>Batrachia</taxon>
        <taxon>Anura</taxon>
        <taxon>Neobatrachia</taxon>
        <taxon>Ranoidea</taxon>
        <taxon>Ranidae</taxon>
        <taxon>Aquarana</taxon>
    </lineage>
</organism>
<dbReference type="AlphaFoldDB" id="A0A2G9RPF7"/>
<dbReference type="EMBL" id="KV933844">
    <property type="protein sequence ID" value="PIO29737.1"/>
    <property type="molecule type" value="Genomic_DNA"/>
</dbReference>
<keyword evidence="3" id="KW-1185">Reference proteome</keyword>
<reference evidence="3" key="1">
    <citation type="journal article" date="2017" name="Nat. Commun.">
        <title>The North American bullfrog draft genome provides insight into hormonal regulation of long noncoding RNA.</title>
        <authorList>
            <person name="Hammond S.A."/>
            <person name="Warren R.L."/>
            <person name="Vandervalk B.P."/>
            <person name="Kucuk E."/>
            <person name="Khan H."/>
            <person name="Gibb E.A."/>
            <person name="Pandoh P."/>
            <person name="Kirk H."/>
            <person name="Zhao Y."/>
            <person name="Jones M."/>
            <person name="Mungall A.J."/>
            <person name="Coope R."/>
            <person name="Pleasance S."/>
            <person name="Moore R.A."/>
            <person name="Holt R.A."/>
            <person name="Round J.M."/>
            <person name="Ohora S."/>
            <person name="Walle B.V."/>
            <person name="Veldhoen N."/>
            <person name="Helbing C.C."/>
            <person name="Birol I."/>
        </authorList>
    </citation>
    <scope>NUCLEOTIDE SEQUENCE [LARGE SCALE GENOMIC DNA]</scope>
</reference>
<sequence>MSRIDYIFLTPPLLPHLLDTGFDARVLSDHSPYWITLLLPAPPAVRIWRLNPLWLSTLPGLDVVQTEWEHFFRTNEGSAPVSIIWETFKLHAGMILSMRINRHKASSKLLLRQVEEKLHTLERDFQTDPTPANASLVCMQARLTDQLHIEKAKQGIFFTKQRIFEHGERAGKLLAYIAHLDHKPPVVVSLQTASGDVVTDPDLVAGEFGAFYSSLYSSATNYSQEELSSMAVPGSKSRGTGRPRAANIAGTQDSWPESRFKKRQTPPVRRAAERLSSTRVCQTRVRKSRSPALSIYIVISRDWTRLITWLPSLEAILLATEEEGDTQQKDTFLELPRSKSLSPPSFRRLICTPLAMKCPSDVQRGSPQPAREELLTLQNTAEQLRHTVLQQKKQILNNQEATRELTSKLSHCKNGLEKG</sequence>